<gene>
    <name evidence="1" type="ORF">NEZAVI_LOCUS9434</name>
</gene>
<evidence type="ECO:0000313" key="1">
    <source>
        <dbReference type="EMBL" id="CAH1400133.1"/>
    </source>
</evidence>
<organism evidence="1 2">
    <name type="scientific">Nezara viridula</name>
    <name type="common">Southern green stink bug</name>
    <name type="synonym">Cimex viridulus</name>
    <dbReference type="NCBI Taxonomy" id="85310"/>
    <lineage>
        <taxon>Eukaryota</taxon>
        <taxon>Metazoa</taxon>
        <taxon>Ecdysozoa</taxon>
        <taxon>Arthropoda</taxon>
        <taxon>Hexapoda</taxon>
        <taxon>Insecta</taxon>
        <taxon>Pterygota</taxon>
        <taxon>Neoptera</taxon>
        <taxon>Paraneoptera</taxon>
        <taxon>Hemiptera</taxon>
        <taxon>Heteroptera</taxon>
        <taxon>Panheteroptera</taxon>
        <taxon>Pentatomomorpha</taxon>
        <taxon>Pentatomoidea</taxon>
        <taxon>Pentatomidae</taxon>
        <taxon>Pentatominae</taxon>
        <taxon>Nezara</taxon>
    </lineage>
</organism>
<dbReference type="AlphaFoldDB" id="A0A9P0ML50"/>
<keyword evidence="2" id="KW-1185">Reference proteome</keyword>
<accession>A0A9P0ML50</accession>
<reference evidence="1" key="1">
    <citation type="submission" date="2022-01" db="EMBL/GenBank/DDBJ databases">
        <authorList>
            <person name="King R."/>
        </authorList>
    </citation>
    <scope>NUCLEOTIDE SEQUENCE</scope>
</reference>
<name>A0A9P0ML50_NEZVI</name>
<sequence>MLNKLKMWWWSSQDKISVGSRHSLPPKNKSLEGYLENIDVDGWNLEETHKRGLWFTQMSFRWTGYETRMNDKKTRKTEP</sequence>
<protein>
    <submittedName>
        <fullName evidence="1">Uncharacterized protein</fullName>
    </submittedName>
</protein>
<proteinExistence type="predicted"/>
<evidence type="ECO:0000313" key="2">
    <source>
        <dbReference type="Proteomes" id="UP001152798"/>
    </source>
</evidence>
<dbReference type="Proteomes" id="UP001152798">
    <property type="component" value="Chromosome 4"/>
</dbReference>
<dbReference type="EMBL" id="OV725080">
    <property type="protein sequence ID" value="CAH1400133.1"/>
    <property type="molecule type" value="Genomic_DNA"/>
</dbReference>